<dbReference type="InterPro" id="IPR014445">
    <property type="entry name" value="Gln-dep_NAD_synthase"/>
</dbReference>
<evidence type="ECO:0000256" key="4">
    <source>
        <dbReference type="ARBA" id="ARBA00022741"/>
    </source>
</evidence>
<dbReference type="EC" id="6.3.5.1" evidence="7 8"/>
<dbReference type="InterPro" id="IPR036526">
    <property type="entry name" value="C-N_Hydrolase_sf"/>
</dbReference>
<feature type="binding site" evidence="7">
    <location>
        <position position="394"/>
    </location>
    <ligand>
        <name>ATP</name>
        <dbReference type="ChEBI" id="CHEBI:30616"/>
    </ligand>
</feature>
<feature type="binding site" evidence="7">
    <location>
        <position position="177"/>
    </location>
    <ligand>
        <name>L-glutamine</name>
        <dbReference type="ChEBI" id="CHEBI:58359"/>
    </ligand>
</feature>
<evidence type="ECO:0000256" key="7">
    <source>
        <dbReference type="HAMAP-Rule" id="MF_02090"/>
    </source>
</evidence>
<keyword evidence="6 7" id="KW-0520">NAD</keyword>
<organism evidence="11 12">
    <name type="scientific">Parasutterella muris</name>
    <dbReference type="NCBI Taxonomy" id="2565572"/>
    <lineage>
        <taxon>Bacteria</taxon>
        <taxon>Pseudomonadati</taxon>
        <taxon>Pseudomonadota</taxon>
        <taxon>Betaproteobacteria</taxon>
        <taxon>Burkholderiales</taxon>
        <taxon>Sutterellaceae</taxon>
        <taxon>Parasutterella</taxon>
    </lineage>
</organism>
<evidence type="ECO:0000256" key="3">
    <source>
        <dbReference type="ARBA" id="ARBA00022598"/>
    </source>
</evidence>
<dbReference type="SUPFAM" id="SSF56317">
    <property type="entry name" value="Carbon-nitrogen hydrolase"/>
    <property type="match status" value="1"/>
</dbReference>
<dbReference type="Pfam" id="PF00795">
    <property type="entry name" value="CN_hydrolase"/>
    <property type="match status" value="1"/>
</dbReference>
<evidence type="ECO:0000259" key="10">
    <source>
        <dbReference type="PROSITE" id="PS50263"/>
    </source>
</evidence>
<dbReference type="CDD" id="cd07570">
    <property type="entry name" value="GAT_Gln-NAD-synth"/>
    <property type="match status" value="1"/>
</dbReference>
<feature type="domain" description="CN hydrolase" evidence="10">
    <location>
        <begin position="5"/>
        <end position="256"/>
    </location>
</feature>
<comment type="pathway">
    <text evidence="1 7 8">Cofactor biosynthesis; NAD(+) biosynthesis; NAD(+) from deamido-NAD(+) (L-Gln route): step 1/1.</text>
</comment>
<dbReference type="SUPFAM" id="SSF52402">
    <property type="entry name" value="Adenine nucleotide alpha hydrolases-like"/>
    <property type="match status" value="1"/>
</dbReference>
<keyword evidence="5 7" id="KW-0067">ATP-binding</keyword>
<dbReference type="EMBL" id="WSRP01000038">
    <property type="protein sequence ID" value="MVX57622.1"/>
    <property type="molecule type" value="Genomic_DNA"/>
</dbReference>
<keyword evidence="12" id="KW-1185">Reference proteome</keyword>
<evidence type="ECO:0000256" key="9">
    <source>
        <dbReference type="RuleBase" id="RU003811"/>
    </source>
</evidence>
<dbReference type="InterPro" id="IPR022310">
    <property type="entry name" value="NAD/GMP_synthase"/>
</dbReference>
<dbReference type="Proteomes" id="UP000472580">
    <property type="component" value="Unassembled WGS sequence"/>
</dbReference>
<sequence length="538" mass="59414">MSERIIITLAQLNQTAGDLQGNTARILEAAGKAAQNSDILLTPELSVCGYPPEDLLLMDSFIRDCGLKLEEIRTASEAWPNLAILVGHPSRREGKLYNCVSVVKGGKILLCYEKKELPNYGVFDEARYFSPGGEQKQVFQIKDTVFGIAVCEDVWFENASKAAKAQGAQILLIPNASPYEEGKLNQRLEKIKNNVIALGMDAVYVNMAGAQDEIVFDGASFACSQEGVLARLAYFGAALGQVAVENGRVVKGAVEPQPEAVELLYRALVTGFRDYVQKNKFKGIVLGLSGGVDSALVLKIAVDAVGADNTLAVMMPSVYTSSLSRRDAQALADRLGVRFETISIQDGYSAFEFMLARQFQGKPKDVTEENLQARIRGVILMAISNKFSSMVATTGNKSEMAVGYSTLYGDLAGGYAVLKDVYKTQVYEICRWLNRAQNVFPETILTRPPTAELRENQKDQDSLPDYGVLDGILKRFIEEREDAHQIVKAGYKHEDVQRVLTMLQKAEYKRRQSPIGPKVTKVAFGRDWRFPVTDKYKL</sequence>
<evidence type="ECO:0000256" key="2">
    <source>
        <dbReference type="ARBA" id="ARBA00007145"/>
    </source>
</evidence>
<gene>
    <name evidence="7" type="primary">nadE</name>
    <name evidence="11" type="ORF">E5987_10515</name>
</gene>
<feature type="binding site" evidence="7">
    <location>
        <position position="399"/>
    </location>
    <ligand>
        <name>deamido-NAD(+)</name>
        <dbReference type="ChEBI" id="CHEBI:58437"/>
        <note>ligand shared between two neighboring subunits</note>
    </ligand>
</feature>
<comment type="function">
    <text evidence="7">Catalyzes the ATP-dependent amidation of deamido-NAD to form NAD. Uses L-glutamine as a nitrogen source.</text>
</comment>
<dbReference type="GO" id="GO:0005737">
    <property type="term" value="C:cytoplasm"/>
    <property type="evidence" value="ECO:0007669"/>
    <property type="project" value="InterPro"/>
</dbReference>
<accession>A0A6L6YL02</accession>
<dbReference type="FunFam" id="3.40.50.620:FF:000106">
    <property type="entry name" value="Glutamine-dependent NAD(+) synthetase"/>
    <property type="match status" value="1"/>
</dbReference>
<feature type="binding site" evidence="7">
    <location>
        <position position="509"/>
    </location>
    <ligand>
        <name>deamido-NAD(+)</name>
        <dbReference type="ChEBI" id="CHEBI:58437"/>
        <note>ligand shared between two neighboring subunits</note>
    </ligand>
</feature>
<evidence type="ECO:0000256" key="5">
    <source>
        <dbReference type="ARBA" id="ARBA00022840"/>
    </source>
</evidence>
<dbReference type="NCBIfam" id="TIGR00552">
    <property type="entry name" value="nadE"/>
    <property type="match status" value="1"/>
</dbReference>
<comment type="catalytic activity">
    <reaction evidence="7 8">
        <text>deamido-NAD(+) + L-glutamine + ATP + H2O = L-glutamate + AMP + diphosphate + NAD(+) + H(+)</text>
        <dbReference type="Rhea" id="RHEA:24384"/>
        <dbReference type="ChEBI" id="CHEBI:15377"/>
        <dbReference type="ChEBI" id="CHEBI:15378"/>
        <dbReference type="ChEBI" id="CHEBI:29985"/>
        <dbReference type="ChEBI" id="CHEBI:30616"/>
        <dbReference type="ChEBI" id="CHEBI:33019"/>
        <dbReference type="ChEBI" id="CHEBI:57540"/>
        <dbReference type="ChEBI" id="CHEBI:58359"/>
        <dbReference type="ChEBI" id="CHEBI:58437"/>
        <dbReference type="ChEBI" id="CHEBI:456215"/>
        <dbReference type="EC" id="6.3.5.1"/>
    </reaction>
</comment>
<dbReference type="InterPro" id="IPR003010">
    <property type="entry name" value="C-N_Hydrolase"/>
</dbReference>
<feature type="binding site" evidence="7">
    <location>
        <position position="183"/>
    </location>
    <ligand>
        <name>L-glutamine</name>
        <dbReference type="ChEBI" id="CHEBI:58359"/>
    </ligand>
</feature>
<proteinExistence type="inferred from homology"/>
<dbReference type="PANTHER" id="PTHR23090">
    <property type="entry name" value="NH 3 /GLUTAMINE-DEPENDENT NAD + SYNTHETASE"/>
    <property type="match status" value="1"/>
</dbReference>
<dbReference type="InterPro" id="IPR003694">
    <property type="entry name" value="NAD_synthase"/>
</dbReference>
<evidence type="ECO:0000256" key="6">
    <source>
        <dbReference type="ARBA" id="ARBA00023027"/>
    </source>
</evidence>
<evidence type="ECO:0000256" key="1">
    <source>
        <dbReference type="ARBA" id="ARBA00005188"/>
    </source>
</evidence>
<feature type="binding site" evidence="7">
    <location>
        <begin position="287"/>
        <end position="294"/>
    </location>
    <ligand>
        <name>ATP</name>
        <dbReference type="ChEBI" id="CHEBI:30616"/>
    </ligand>
</feature>
<reference evidence="11 12" key="1">
    <citation type="submission" date="2019-12" db="EMBL/GenBank/DDBJ databases">
        <title>Microbes associate with the intestines of laboratory mice.</title>
        <authorList>
            <person name="Navarre W."/>
            <person name="Wong E."/>
        </authorList>
    </citation>
    <scope>NUCLEOTIDE SEQUENCE [LARGE SCALE GENOMIC DNA]</scope>
    <source>
        <strain evidence="11 12">NM82_D38</strain>
    </source>
</reference>
<dbReference type="GO" id="GO:0008795">
    <property type="term" value="F:NAD+ synthase activity"/>
    <property type="evidence" value="ECO:0007669"/>
    <property type="project" value="UniProtKB-UniRule"/>
</dbReference>
<evidence type="ECO:0000256" key="8">
    <source>
        <dbReference type="PIRNR" id="PIRNR006630"/>
    </source>
</evidence>
<protein>
    <recommendedName>
        <fullName evidence="7 8">Glutamine-dependent NAD(+) synthetase</fullName>
        <ecNumber evidence="7 8">6.3.5.1</ecNumber>
    </recommendedName>
    <alternativeName>
        <fullName evidence="7 8">NAD(+) synthase [glutamine-hydrolyzing]</fullName>
    </alternativeName>
</protein>
<feature type="active site" description="Nucleophile; for glutaminase activity" evidence="7">
    <location>
        <position position="151"/>
    </location>
</feature>
<dbReference type="UniPathway" id="UPA00253">
    <property type="reaction ID" value="UER00334"/>
</dbReference>
<dbReference type="InterPro" id="IPR014729">
    <property type="entry name" value="Rossmann-like_a/b/a_fold"/>
</dbReference>
<keyword evidence="4 7" id="KW-0547">Nucleotide-binding</keyword>
<comment type="caution">
    <text evidence="11">The sequence shown here is derived from an EMBL/GenBank/DDBJ whole genome shotgun (WGS) entry which is preliminary data.</text>
</comment>
<dbReference type="NCBIfam" id="NF010588">
    <property type="entry name" value="PRK13981.1"/>
    <property type="match status" value="1"/>
</dbReference>
<evidence type="ECO:0000313" key="12">
    <source>
        <dbReference type="Proteomes" id="UP000472580"/>
    </source>
</evidence>
<dbReference type="GO" id="GO:0003952">
    <property type="term" value="F:NAD+ synthase (glutamine-hydrolyzing) activity"/>
    <property type="evidence" value="ECO:0007669"/>
    <property type="project" value="UniProtKB-UniRule"/>
</dbReference>
<dbReference type="RefSeq" id="WP_160336040.1">
    <property type="nucleotide sequence ID" value="NZ_CALPCR010000031.1"/>
</dbReference>
<dbReference type="PANTHER" id="PTHR23090:SF9">
    <property type="entry name" value="GLUTAMINE-DEPENDENT NAD(+) SYNTHETASE"/>
    <property type="match status" value="1"/>
</dbReference>
<dbReference type="AlphaFoldDB" id="A0A6L6YL02"/>
<dbReference type="Gene3D" id="3.40.50.620">
    <property type="entry name" value="HUPs"/>
    <property type="match status" value="1"/>
</dbReference>
<comment type="similarity">
    <text evidence="2 7 8">In the C-terminal section; belongs to the NAD synthetase family.</text>
</comment>
<keyword evidence="3 7" id="KW-0436">Ligase</keyword>
<dbReference type="CDD" id="cd00553">
    <property type="entry name" value="NAD_synthase"/>
    <property type="match status" value="1"/>
</dbReference>
<dbReference type="Gene3D" id="3.60.110.10">
    <property type="entry name" value="Carbon-nitrogen hydrolase"/>
    <property type="match status" value="1"/>
</dbReference>
<dbReference type="PROSITE" id="PS50263">
    <property type="entry name" value="CN_HYDROLASE"/>
    <property type="match status" value="1"/>
</dbReference>
<comment type="similarity">
    <text evidence="9">Belongs to the NAD synthetase family.</text>
</comment>
<dbReference type="HAMAP" id="MF_02090">
    <property type="entry name" value="NadE_glutamine_dep"/>
    <property type="match status" value="1"/>
</dbReference>
<feature type="active site" description="Proton acceptor; for glutaminase activity" evidence="7">
    <location>
        <position position="44"/>
    </location>
</feature>
<dbReference type="OrthoDB" id="8817375at2"/>
<feature type="active site" description="For glutaminase activity" evidence="7">
    <location>
        <position position="114"/>
    </location>
</feature>
<dbReference type="GO" id="GO:0009435">
    <property type="term" value="P:NAD+ biosynthetic process"/>
    <property type="evidence" value="ECO:0007669"/>
    <property type="project" value="UniProtKB-UniRule"/>
</dbReference>
<feature type="binding site" evidence="7">
    <location>
        <position position="370"/>
    </location>
    <ligand>
        <name>deamido-NAD(+)</name>
        <dbReference type="ChEBI" id="CHEBI:58437"/>
        <note>ligand shared between two neighboring subunits</note>
    </ligand>
</feature>
<evidence type="ECO:0000313" key="11">
    <source>
        <dbReference type="EMBL" id="MVX57622.1"/>
    </source>
</evidence>
<dbReference type="GO" id="GO:0004359">
    <property type="term" value="F:glutaminase activity"/>
    <property type="evidence" value="ECO:0007669"/>
    <property type="project" value="InterPro"/>
</dbReference>
<comment type="caution">
    <text evidence="7">Lacks conserved residue(s) required for the propagation of feature annotation.</text>
</comment>
<dbReference type="PIRSF" id="PIRSF006630">
    <property type="entry name" value="NADS_GAT"/>
    <property type="match status" value="1"/>
</dbReference>
<dbReference type="Pfam" id="PF02540">
    <property type="entry name" value="NAD_synthase"/>
    <property type="match status" value="1"/>
</dbReference>
<name>A0A6L6YL02_9BURK</name>
<dbReference type="GO" id="GO:0005524">
    <property type="term" value="F:ATP binding"/>
    <property type="evidence" value="ECO:0007669"/>
    <property type="project" value="UniProtKB-UniRule"/>
</dbReference>
<feature type="binding site" evidence="7">
    <location>
        <position position="120"/>
    </location>
    <ligand>
        <name>L-glutamine</name>
        <dbReference type="ChEBI" id="CHEBI:58359"/>
    </ligand>
</feature>